<evidence type="ECO:0000313" key="2">
    <source>
        <dbReference type="Proteomes" id="UP001185092"/>
    </source>
</evidence>
<sequence>MSPGCKLGLGWGNNPNKFKKGVVVEQFRQIKQLVDEFNEQERINNIANT</sequence>
<comment type="caution">
    <text evidence="1">The sequence shown here is derived from an EMBL/GenBank/DDBJ whole genome shotgun (WGS) entry which is preliminary data.</text>
</comment>
<reference evidence="1" key="1">
    <citation type="submission" date="2023-07" db="EMBL/GenBank/DDBJ databases">
        <title>Genomic Encyclopedia of Type Strains, Phase IV (KMG-IV): sequencing the most valuable type-strain genomes for metagenomic binning, comparative biology and taxonomic classification.</title>
        <authorList>
            <person name="Goeker M."/>
        </authorList>
    </citation>
    <scope>NUCLEOTIDE SEQUENCE</scope>
    <source>
        <strain evidence="1">DSM 26174</strain>
    </source>
</reference>
<dbReference type="EMBL" id="JAVDQD010000021">
    <property type="protein sequence ID" value="MDR6242104.1"/>
    <property type="molecule type" value="Genomic_DNA"/>
</dbReference>
<protein>
    <submittedName>
        <fullName evidence="1">Uncharacterized protein</fullName>
    </submittedName>
</protein>
<gene>
    <name evidence="1" type="ORF">HNQ88_005201</name>
</gene>
<keyword evidence="2" id="KW-1185">Reference proteome</keyword>
<organism evidence="1 2">
    <name type="scientific">Aureibacter tunicatorum</name>
    <dbReference type="NCBI Taxonomy" id="866807"/>
    <lineage>
        <taxon>Bacteria</taxon>
        <taxon>Pseudomonadati</taxon>
        <taxon>Bacteroidota</taxon>
        <taxon>Cytophagia</taxon>
        <taxon>Cytophagales</taxon>
        <taxon>Persicobacteraceae</taxon>
        <taxon>Aureibacter</taxon>
    </lineage>
</organism>
<name>A0AAE3XUR6_9BACT</name>
<evidence type="ECO:0000313" key="1">
    <source>
        <dbReference type="EMBL" id="MDR6242104.1"/>
    </source>
</evidence>
<dbReference type="Proteomes" id="UP001185092">
    <property type="component" value="Unassembled WGS sequence"/>
</dbReference>
<feature type="non-terminal residue" evidence="1">
    <location>
        <position position="49"/>
    </location>
</feature>
<accession>A0AAE3XUR6</accession>
<proteinExistence type="predicted"/>
<dbReference type="AlphaFoldDB" id="A0AAE3XUR6"/>